<feature type="compositionally biased region" description="Polar residues" evidence="6">
    <location>
        <begin position="765"/>
        <end position="778"/>
    </location>
</feature>
<feature type="coiled-coil region" evidence="5">
    <location>
        <begin position="189"/>
        <end position="373"/>
    </location>
</feature>
<gene>
    <name evidence="7" type="ORF">JZ751_000701</name>
</gene>
<proteinExistence type="predicted"/>
<comment type="subcellular location">
    <subcellularLocation>
        <location evidence="1">Cytoplasm</location>
        <location evidence="1">Cytoskeleton</location>
        <location evidence="1">Microtubule organizing center</location>
        <location evidence="1">Centrosome</location>
    </subcellularLocation>
</comment>
<evidence type="ECO:0000256" key="1">
    <source>
        <dbReference type="ARBA" id="ARBA00004300"/>
    </source>
</evidence>
<name>A0A8T2PWT8_9TELE</name>
<feature type="compositionally biased region" description="Basic and acidic residues" evidence="6">
    <location>
        <begin position="732"/>
        <end position="762"/>
    </location>
</feature>
<dbReference type="GO" id="GO:0060090">
    <property type="term" value="F:molecular adaptor activity"/>
    <property type="evidence" value="ECO:0007669"/>
    <property type="project" value="InterPro"/>
</dbReference>
<dbReference type="Proteomes" id="UP000824540">
    <property type="component" value="Unassembled WGS sequence"/>
</dbReference>
<keyword evidence="3 5" id="KW-0175">Coiled coil</keyword>
<keyword evidence="2" id="KW-0963">Cytoplasm</keyword>
<evidence type="ECO:0000256" key="3">
    <source>
        <dbReference type="ARBA" id="ARBA00023054"/>
    </source>
</evidence>
<dbReference type="GO" id="GO:0007165">
    <property type="term" value="P:signal transduction"/>
    <property type="evidence" value="ECO:0007669"/>
    <property type="project" value="InterPro"/>
</dbReference>
<sequence length="937" mass="108723">MEQKLHEKQELQLHLEQELQVTSSRLQELEQERQLLQQQRELLARQQGAMKDSAGSHLLEETEKLMKEKADVQRQAEKENSDLLKQVKGLEVELEEQVNRVIELEQAHRIESSDLRQQIQALEKQLEKNRRFLDEQAVDREHERDVFQQEIMKLEQQLKNPQKQQSTTEQSNREVDQLMTQLKEKSDCCSELLLRSEQLRRDVDERNEEIEKLEARVRELEQALLISTETLQKAEQNRQHTPAEGTSDTTLEAQLQTEREALDRKEKEISNLEEQLEQFREELENKSEEVQQLHMQLEIQRKELSSQQQDLQHKGDLLKVLEEKNEFIRELESQVECIKAEQERLKKNNEEEIDQLNDVIEKLQQELSKIEHKTPEEYLQDTEDLSTQAREEVTLTREEYDELKYKMQRKVEELETLQADHSSLLQKYKSLEVDMSNTLSEEADKRQLELQEALQEKTAAYVVMQAQVQALEQSAGQRVASLNTRVEELELCVEKKDSELKLCSLKVEQTKAEAAVLQKKISDLEDKLRERMAAMLVSQAQLGAIQEQSKVQTKDPHCQETELQWGQSIQQLGMTSDLGTQAEAKVRKGAPMMKVVHLTEKLRELEEGLNEMQRDQELQKELLSSSEEEVVEYEKRLAMLMNLLNQMTTKPRSQISPLPMKASMKGHEEDAAAASELLQEVRREAAVTKEELNQYREKSDKLQEEIQVRDASIAQLKEELKQMKKTLANSEEEIKMKDVKRSGGKQDHSEKTRSMSAKEKRNVSKKTLTSQMDRSQQTPRPPCMDAGVQTNLVQPSTTDASEEISEVIREYTEKIGQMQDLHAAEIMDMETRHISESEALKRETQSLHEECRSLKALIEKLRATEAASPRLEQQSASQFRDGYTSELSTAEGEGEGEEVTSQMKSHGWLKEKEALLRSLEALKVLISKMQIHKEKEV</sequence>
<keyword evidence="4" id="KW-0206">Cytoskeleton</keyword>
<evidence type="ECO:0008006" key="9">
    <source>
        <dbReference type="Google" id="ProtNLM"/>
    </source>
</evidence>
<dbReference type="AlphaFoldDB" id="A0A8T2PWT8"/>
<evidence type="ECO:0000256" key="6">
    <source>
        <dbReference type="SAM" id="MobiDB-lite"/>
    </source>
</evidence>
<accession>A0A8T2PWT8</accession>
<dbReference type="PANTHER" id="PTHR44981">
    <property type="entry name" value="PERICENTRIN-LIKE PROTEIN, ISOFORM F"/>
    <property type="match status" value="1"/>
</dbReference>
<dbReference type="OrthoDB" id="2020852at2759"/>
<dbReference type="PANTHER" id="PTHR44981:SF1">
    <property type="entry name" value="A-KINASE ANCHOR PROTEIN 9"/>
    <property type="match status" value="1"/>
</dbReference>
<evidence type="ECO:0000313" key="8">
    <source>
        <dbReference type="Proteomes" id="UP000824540"/>
    </source>
</evidence>
<feature type="coiled-coil region" evidence="5">
    <location>
        <begin position="397"/>
        <end position="474"/>
    </location>
</feature>
<reference evidence="7" key="1">
    <citation type="thesis" date="2021" institute="BYU ScholarsArchive" country="Provo, UT, USA">
        <title>Applications of and Algorithms for Genome Assembly and Genomic Analyses with an Emphasis on Marine Teleosts.</title>
        <authorList>
            <person name="Pickett B.D."/>
        </authorList>
    </citation>
    <scope>NUCLEOTIDE SEQUENCE</scope>
    <source>
        <strain evidence="7">HI-2016</strain>
    </source>
</reference>
<dbReference type="InterPro" id="IPR028745">
    <property type="entry name" value="AKAP9/Pericentrin"/>
</dbReference>
<feature type="coiled-coil region" evidence="5">
    <location>
        <begin position="12"/>
        <end position="157"/>
    </location>
</feature>
<comment type="caution">
    <text evidence="7">The sequence shown here is derived from an EMBL/GenBank/DDBJ whole genome shotgun (WGS) entry which is preliminary data.</text>
</comment>
<feature type="region of interest" description="Disordered" evidence="6">
    <location>
        <begin position="866"/>
        <end position="905"/>
    </location>
</feature>
<dbReference type="GO" id="GO:0005813">
    <property type="term" value="C:centrosome"/>
    <property type="evidence" value="ECO:0007669"/>
    <property type="project" value="UniProtKB-SubCell"/>
</dbReference>
<evidence type="ECO:0000256" key="2">
    <source>
        <dbReference type="ARBA" id="ARBA00022490"/>
    </source>
</evidence>
<evidence type="ECO:0000256" key="4">
    <source>
        <dbReference type="ARBA" id="ARBA00023212"/>
    </source>
</evidence>
<evidence type="ECO:0000313" key="7">
    <source>
        <dbReference type="EMBL" id="KAG9355859.1"/>
    </source>
</evidence>
<dbReference type="EMBL" id="JAFBMS010000001">
    <property type="protein sequence ID" value="KAG9355859.1"/>
    <property type="molecule type" value="Genomic_DNA"/>
</dbReference>
<protein>
    <recommendedName>
        <fullName evidence="9">A-kinase anchor protein 9</fullName>
    </recommendedName>
</protein>
<feature type="region of interest" description="Disordered" evidence="6">
    <location>
        <begin position="727"/>
        <end position="789"/>
    </location>
</feature>
<evidence type="ECO:0000256" key="5">
    <source>
        <dbReference type="SAM" id="Coils"/>
    </source>
</evidence>
<organism evidence="7 8">
    <name type="scientific">Albula glossodonta</name>
    <name type="common">roundjaw bonefish</name>
    <dbReference type="NCBI Taxonomy" id="121402"/>
    <lineage>
        <taxon>Eukaryota</taxon>
        <taxon>Metazoa</taxon>
        <taxon>Chordata</taxon>
        <taxon>Craniata</taxon>
        <taxon>Vertebrata</taxon>
        <taxon>Euteleostomi</taxon>
        <taxon>Actinopterygii</taxon>
        <taxon>Neopterygii</taxon>
        <taxon>Teleostei</taxon>
        <taxon>Albuliformes</taxon>
        <taxon>Albulidae</taxon>
        <taxon>Albula</taxon>
    </lineage>
</organism>
<feature type="coiled-coil region" evidence="5">
    <location>
        <begin position="507"/>
        <end position="534"/>
    </location>
</feature>
<keyword evidence="8" id="KW-1185">Reference proteome</keyword>